<feature type="compositionally biased region" description="Basic residues" evidence="1">
    <location>
        <begin position="61"/>
        <end position="70"/>
    </location>
</feature>
<feature type="region of interest" description="Disordered" evidence="1">
    <location>
        <begin position="39"/>
        <end position="71"/>
    </location>
</feature>
<accession>A0AAF0V2S0</accession>
<feature type="compositionally biased region" description="Polar residues" evidence="1">
    <location>
        <begin position="42"/>
        <end position="57"/>
    </location>
</feature>
<feature type="compositionally biased region" description="Low complexity" evidence="1">
    <location>
        <begin position="325"/>
        <end position="339"/>
    </location>
</feature>
<feature type="compositionally biased region" description="Polar residues" evidence="1">
    <location>
        <begin position="302"/>
        <end position="324"/>
    </location>
</feature>
<feature type="compositionally biased region" description="Low complexity" evidence="1">
    <location>
        <begin position="353"/>
        <end position="369"/>
    </location>
</feature>
<feature type="domain" description="DUF4283" evidence="2">
    <location>
        <begin position="1163"/>
        <end position="1245"/>
    </location>
</feature>
<protein>
    <recommendedName>
        <fullName evidence="2">DUF4283 domain-containing protein</fullName>
    </recommendedName>
</protein>
<feature type="region of interest" description="Disordered" evidence="1">
    <location>
        <begin position="458"/>
        <end position="494"/>
    </location>
</feature>
<dbReference type="InterPro" id="IPR011990">
    <property type="entry name" value="TPR-like_helical_dom_sf"/>
</dbReference>
<evidence type="ECO:0000313" key="4">
    <source>
        <dbReference type="Proteomes" id="UP001234989"/>
    </source>
</evidence>
<gene>
    <name evidence="3" type="ORF">MTR67_049061</name>
</gene>
<proteinExistence type="predicted"/>
<feature type="region of interest" description="Disordered" evidence="1">
    <location>
        <begin position="296"/>
        <end position="375"/>
    </location>
</feature>
<reference evidence="3" key="1">
    <citation type="submission" date="2023-08" db="EMBL/GenBank/DDBJ databases">
        <title>A de novo genome assembly of Solanum verrucosum Schlechtendal, a Mexican diploid species geographically isolated from the other diploid A-genome species in potato relatives.</title>
        <authorList>
            <person name="Hosaka K."/>
        </authorList>
    </citation>
    <scope>NUCLEOTIDE SEQUENCE</scope>
    <source>
        <tissue evidence="3">Young leaves</tissue>
    </source>
</reference>
<dbReference type="InterPro" id="IPR025558">
    <property type="entry name" value="DUF4283"/>
</dbReference>
<dbReference type="Proteomes" id="UP001234989">
    <property type="component" value="Chromosome 11"/>
</dbReference>
<dbReference type="Pfam" id="PF14111">
    <property type="entry name" value="DUF4283"/>
    <property type="match status" value="1"/>
</dbReference>
<feature type="compositionally biased region" description="Polar residues" evidence="1">
    <location>
        <begin position="482"/>
        <end position="494"/>
    </location>
</feature>
<evidence type="ECO:0000259" key="2">
    <source>
        <dbReference type="Pfam" id="PF14111"/>
    </source>
</evidence>
<dbReference type="Gene3D" id="1.25.40.10">
    <property type="entry name" value="Tetratricopeptide repeat domain"/>
    <property type="match status" value="1"/>
</dbReference>
<dbReference type="PANTHER" id="PTHR45181">
    <property type="entry name" value="HEAT SHOCK PROTEIN DNAJ WITH TETRATRICOPEPTIDE REPEAT-CONTAINING PROTEIN"/>
    <property type="match status" value="1"/>
</dbReference>
<feature type="region of interest" description="Disordered" evidence="1">
    <location>
        <begin position="421"/>
        <end position="442"/>
    </location>
</feature>
<dbReference type="EMBL" id="CP133622">
    <property type="protein sequence ID" value="WMV55676.1"/>
    <property type="molecule type" value="Genomic_DNA"/>
</dbReference>
<dbReference type="SUPFAM" id="SSF48452">
    <property type="entry name" value="TPR-like"/>
    <property type="match status" value="1"/>
</dbReference>
<sequence length="1352" mass="149167">MSPALTDTGDLHLHKGQFFNAQSSYNNHSEHIIASMDHNLGFTPSDSNPSPFGSSAPSRLPKPRLCKKKYTGSDRKDQMFNPFKGVGEIQEMNMDHVESVSGEFGNVGFASGVDRGSGDVGNGGFVFGASRNSGMFGAYLSNYQGYIGEGTLPVDEMRKLNIESEKKMNVGGGVNNVVAGADMGFVFTGGDAKLDEMVSKEVENKLNIKSEGSVDTSRNMDSVKSKYNVFGSFSSSENVDSKIGGGVGDELLNEMDKLNIKGRTENDMNDYAYKERGSLGGKSETLLHDKMKNMHINKPTGYVSNENVKVDSSSSDPSGNAVNKSSSGISDSIPSGFSFQAGTQNNQFTNQVHPGYHSGTSSTSSFPSFNIPGESMMGTFESPSTDRTGKKVEFNFSTKSDGKPMQNLIPTVKGSLNKKVETRREATRDPRYKKKKMKPKQTLSTPVNFAHDFALRGSSEENAEPSEPYSPMDISPYRETPADNTLSRGTSVASDESFILNENYGSSDTRPAVSNDGTDEDLIDATERMNINENDVTCSETQEVESRHSSHHGVDMDGPSEESISISGAETESFKSATEHLDYSTDSFITAADTEVTSKSTIERQDSDGGSQFNVASNFEEACQGSFIFAAPSVAQNQVATATRQQKKKNRTKLINDSCSSTTKLSYSSSPGQFFQVSGSSPLPSPTQSKKGDIPTMISHSQGNNEQSRVKEVNHETVAASMAAQEACEKWRLRGNQAYANGNLSKAEECYTQGLNCVSESDASKSGLRALMLCHSNRAATRMSLGRMREALEDCMKAAALDPNFFRVQVRAANCYLALGEVENASKFFMTCLQHGPEACVDRKILVEASEGLEKAQRVSECMKQCVELLQRRRQSDAELALGVVCEALTISTYSEKLLELKADALLMLRRYEEVIQLCEKTLELAKSNAPPYNFSYQSSELDSAITERSASSGLWCISKIVKSYFYLGKLEEADNFLKNQEKSMCLMESSGLKNLEAVVPLAVTIRELLCFKPDSNPMTSGTAGDWYDWTERSINSITRTTFNAEAMEWISQMLREASKTRGNTVYQLDKRKRQKKGNDYHSELTLNSGWSGIAEKIGRFISSHKYVGNIGVHRLVDKKIPYAEILRSIKWANKGSDGHREEGTIKRGDRICINDDASSYSEVLKKSLVGKFVTTKGELPTSADIRRWANGLWKQIHGINIYEIGNGYFPFEFSSIITAEQVAEGDWSWRNSPVLFQRWNPTICTSSATKSARTTWIRIVGLPLQFWSQSTFKAIRDFCGDWIETEEETQLRNHLKWARIKVEGDGSNVPREVTIDDGSLWYTMQIWTESPARVVAGEDQIQKAHLKVDGP</sequence>
<dbReference type="SMART" id="SM00028">
    <property type="entry name" value="TPR"/>
    <property type="match status" value="4"/>
</dbReference>
<evidence type="ECO:0000313" key="3">
    <source>
        <dbReference type="EMBL" id="WMV55676.1"/>
    </source>
</evidence>
<organism evidence="3 4">
    <name type="scientific">Solanum verrucosum</name>
    <dbReference type="NCBI Taxonomy" id="315347"/>
    <lineage>
        <taxon>Eukaryota</taxon>
        <taxon>Viridiplantae</taxon>
        <taxon>Streptophyta</taxon>
        <taxon>Embryophyta</taxon>
        <taxon>Tracheophyta</taxon>
        <taxon>Spermatophyta</taxon>
        <taxon>Magnoliopsida</taxon>
        <taxon>eudicotyledons</taxon>
        <taxon>Gunneridae</taxon>
        <taxon>Pentapetalae</taxon>
        <taxon>asterids</taxon>
        <taxon>lamiids</taxon>
        <taxon>Solanales</taxon>
        <taxon>Solanaceae</taxon>
        <taxon>Solanoideae</taxon>
        <taxon>Solaneae</taxon>
        <taxon>Solanum</taxon>
    </lineage>
</organism>
<evidence type="ECO:0000256" key="1">
    <source>
        <dbReference type="SAM" id="MobiDB-lite"/>
    </source>
</evidence>
<keyword evidence="4" id="KW-1185">Reference proteome</keyword>
<name>A0AAF0V2S0_SOLVR</name>
<feature type="compositionally biased region" description="Basic and acidic residues" evidence="1">
    <location>
        <begin position="421"/>
        <end position="430"/>
    </location>
</feature>
<feature type="compositionally biased region" description="Polar residues" evidence="1">
    <location>
        <begin position="340"/>
        <end position="352"/>
    </location>
</feature>
<dbReference type="PANTHER" id="PTHR45181:SF4">
    <property type="entry name" value="HEAT SHOCK PROTEIN DNAJ WITH TETRATRICOPEPTIDE REPEAT-CONTAINING PROTEIN"/>
    <property type="match status" value="1"/>
</dbReference>
<dbReference type="InterPro" id="IPR019734">
    <property type="entry name" value="TPR_rpt"/>
</dbReference>